<protein>
    <submittedName>
        <fullName evidence="1">DUF393 domain-containing protein</fullName>
    </submittedName>
</protein>
<evidence type="ECO:0000313" key="1">
    <source>
        <dbReference type="EMBL" id="RIJ28605.1"/>
    </source>
</evidence>
<dbReference type="GO" id="GO:0015035">
    <property type="term" value="F:protein-disulfide reductase activity"/>
    <property type="evidence" value="ECO:0007669"/>
    <property type="project" value="InterPro"/>
</dbReference>
<accession>A0A399RFF5</accession>
<name>A0A399RFF5_9PROT</name>
<keyword evidence="2" id="KW-1185">Reference proteome</keyword>
<dbReference type="Proteomes" id="UP000266385">
    <property type="component" value="Unassembled WGS sequence"/>
</dbReference>
<comment type="caution">
    <text evidence="1">The sequence shown here is derived from an EMBL/GenBank/DDBJ whole genome shotgun (WGS) entry which is preliminary data.</text>
</comment>
<dbReference type="EMBL" id="QWFX01000013">
    <property type="protein sequence ID" value="RIJ28605.1"/>
    <property type="molecule type" value="Genomic_DNA"/>
</dbReference>
<gene>
    <name evidence="1" type="ORF">D1223_12945</name>
</gene>
<evidence type="ECO:0000313" key="2">
    <source>
        <dbReference type="Proteomes" id="UP000266385"/>
    </source>
</evidence>
<proteinExistence type="predicted"/>
<reference evidence="1 2" key="1">
    <citation type="submission" date="2018-08" db="EMBL/GenBank/DDBJ databases">
        <title>Henriciella mobilis sp. nov., isolated from seawater.</title>
        <authorList>
            <person name="Cheng H."/>
            <person name="Wu Y.-H."/>
            <person name="Xu X.-W."/>
            <person name="Guo L.-L."/>
        </authorList>
    </citation>
    <scope>NUCLEOTIDE SEQUENCE [LARGE SCALE GENOMIC DNA]</scope>
    <source>
        <strain evidence="1 2">JN25</strain>
    </source>
</reference>
<dbReference type="Pfam" id="PF04134">
    <property type="entry name" value="DCC1-like"/>
    <property type="match status" value="1"/>
</dbReference>
<dbReference type="OrthoDB" id="9785438at2"/>
<sequence>MNDNSADGKPGLPPKLDNWLLYDGECPFCSRYVQLLRIRETAGPLRLIDARNGGPELKEALAEGLDLDEGMVLKVSDRLYHGDDCVHMLALLSAPKGLFSRFNSWVFKSRMRSALIYPVLRTGRNITLRLLGRRKLQARNG</sequence>
<dbReference type="InterPro" id="IPR007263">
    <property type="entry name" value="DCC1-like"/>
</dbReference>
<organism evidence="1 2">
    <name type="scientific">Henriciella mobilis</name>
    <dbReference type="NCBI Taxonomy" id="2305467"/>
    <lineage>
        <taxon>Bacteria</taxon>
        <taxon>Pseudomonadati</taxon>
        <taxon>Pseudomonadota</taxon>
        <taxon>Alphaproteobacteria</taxon>
        <taxon>Hyphomonadales</taxon>
        <taxon>Hyphomonadaceae</taxon>
        <taxon>Henriciella</taxon>
    </lineage>
</organism>
<dbReference type="AlphaFoldDB" id="A0A399RFF5"/>